<protein>
    <submittedName>
        <fullName evidence="1">Uncharacterized protein</fullName>
    </submittedName>
</protein>
<accession>A0ACB9QJ49</accession>
<organism evidence="1 2">
    <name type="scientific">Melastoma candidum</name>
    <dbReference type="NCBI Taxonomy" id="119954"/>
    <lineage>
        <taxon>Eukaryota</taxon>
        <taxon>Viridiplantae</taxon>
        <taxon>Streptophyta</taxon>
        <taxon>Embryophyta</taxon>
        <taxon>Tracheophyta</taxon>
        <taxon>Spermatophyta</taxon>
        <taxon>Magnoliopsida</taxon>
        <taxon>eudicotyledons</taxon>
        <taxon>Gunneridae</taxon>
        <taxon>Pentapetalae</taxon>
        <taxon>rosids</taxon>
        <taxon>malvids</taxon>
        <taxon>Myrtales</taxon>
        <taxon>Melastomataceae</taxon>
        <taxon>Melastomatoideae</taxon>
        <taxon>Melastomateae</taxon>
        <taxon>Melastoma</taxon>
    </lineage>
</organism>
<dbReference type="Proteomes" id="UP001057402">
    <property type="component" value="Chromosome 6"/>
</dbReference>
<evidence type="ECO:0000313" key="1">
    <source>
        <dbReference type="EMBL" id="KAI4365512.1"/>
    </source>
</evidence>
<comment type="caution">
    <text evidence="1">The sequence shown here is derived from an EMBL/GenBank/DDBJ whole genome shotgun (WGS) entry which is preliminary data.</text>
</comment>
<reference evidence="2" key="1">
    <citation type="journal article" date="2023" name="Front. Plant Sci.">
        <title>Chromosomal-level genome assembly of Melastoma candidum provides insights into trichome evolution.</title>
        <authorList>
            <person name="Zhong Y."/>
            <person name="Wu W."/>
            <person name="Sun C."/>
            <person name="Zou P."/>
            <person name="Liu Y."/>
            <person name="Dai S."/>
            <person name="Zhou R."/>
        </authorList>
    </citation>
    <scope>NUCLEOTIDE SEQUENCE [LARGE SCALE GENOMIC DNA]</scope>
</reference>
<proteinExistence type="predicted"/>
<gene>
    <name evidence="1" type="ORF">MLD38_021491</name>
</gene>
<evidence type="ECO:0000313" key="2">
    <source>
        <dbReference type="Proteomes" id="UP001057402"/>
    </source>
</evidence>
<keyword evidence="2" id="KW-1185">Reference proteome</keyword>
<sequence>MYCLVFFFFSLPVILLLPKFLQQHPCVKGDALLIHKACENTGYYDLCVSSLRLDPNSPAPDARGLARIVIGVAVANATSTSSLPSSLVRWHS</sequence>
<dbReference type="EMBL" id="CM042885">
    <property type="protein sequence ID" value="KAI4365512.1"/>
    <property type="molecule type" value="Genomic_DNA"/>
</dbReference>
<name>A0ACB9QJ49_9MYRT</name>